<reference evidence="5 6" key="1">
    <citation type="journal article" date="2011" name="Nature">
        <title>A high-resolution map of human evolutionary constraint using 29 mammals.</title>
        <authorList>
            <person name="Lindblad-Toh K."/>
            <person name="Garber M."/>
            <person name="Zuk O."/>
            <person name="Lin M.F."/>
            <person name="Parker B.J."/>
            <person name="Washietl S."/>
            <person name="Kheradpour P."/>
            <person name="Ernst J."/>
            <person name="Jordan G."/>
            <person name="Mauceli E."/>
            <person name="Ward L.D."/>
            <person name="Lowe C.B."/>
            <person name="Holloway A.K."/>
            <person name="Clamp M."/>
            <person name="Gnerre S."/>
            <person name="Alfoldi J."/>
            <person name="Beal K."/>
            <person name="Chang J."/>
            <person name="Clawson H."/>
            <person name="Cuff J."/>
            <person name="Di Palma F."/>
            <person name="Fitzgerald S."/>
            <person name="Flicek P."/>
            <person name="Guttman M."/>
            <person name="Hubisz M.J."/>
            <person name="Jaffe D.B."/>
            <person name="Jungreis I."/>
            <person name="Kent W.J."/>
            <person name="Kostka D."/>
            <person name="Lara M."/>
            <person name="Martins A.L."/>
            <person name="Massingham T."/>
            <person name="Moltke I."/>
            <person name="Raney B.J."/>
            <person name="Rasmussen M.D."/>
            <person name="Robinson J."/>
            <person name="Stark A."/>
            <person name="Vilella A.J."/>
            <person name="Wen J."/>
            <person name="Xie X."/>
            <person name="Zody M.C."/>
            <person name="Baldwin J."/>
            <person name="Bloom T."/>
            <person name="Chin C.W."/>
            <person name="Heiman D."/>
            <person name="Nicol R."/>
            <person name="Nusbaum C."/>
            <person name="Young S."/>
            <person name="Wilkinson J."/>
            <person name="Worley K.C."/>
            <person name="Kovar C.L."/>
            <person name="Muzny D.M."/>
            <person name="Gibbs R.A."/>
            <person name="Cree A."/>
            <person name="Dihn H.H."/>
            <person name="Fowler G."/>
            <person name="Jhangiani S."/>
            <person name="Joshi V."/>
            <person name="Lee S."/>
            <person name="Lewis L.R."/>
            <person name="Nazareth L.V."/>
            <person name="Okwuonu G."/>
            <person name="Santibanez J."/>
            <person name="Warren W.C."/>
            <person name="Mardis E.R."/>
            <person name="Weinstock G.M."/>
            <person name="Wilson R.K."/>
            <person name="Delehaunty K."/>
            <person name="Dooling D."/>
            <person name="Fronik C."/>
            <person name="Fulton L."/>
            <person name="Fulton B."/>
            <person name="Graves T."/>
            <person name="Minx P."/>
            <person name="Sodergren E."/>
            <person name="Birney E."/>
            <person name="Margulies E.H."/>
            <person name="Herrero J."/>
            <person name="Green E.D."/>
            <person name="Haussler D."/>
            <person name="Siepel A."/>
            <person name="Goldman N."/>
            <person name="Pollard K.S."/>
            <person name="Pedersen J.S."/>
            <person name="Lander E.S."/>
            <person name="Kellis M."/>
        </authorList>
    </citation>
    <scope>NUCLEOTIDE SEQUENCE [LARGE SCALE GENOMIC DNA]</scope>
    <source>
        <strain evidence="6">Thorbecke</strain>
    </source>
</reference>
<dbReference type="Pfam" id="PF24781">
    <property type="entry name" value="FANCA_helical"/>
    <property type="match status" value="1"/>
</dbReference>
<dbReference type="GO" id="GO:0050727">
    <property type="term" value="P:regulation of inflammatory response"/>
    <property type="evidence" value="ECO:0007669"/>
    <property type="project" value="Ensembl"/>
</dbReference>
<dbReference type="GO" id="GO:1905936">
    <property type="term" value="P:regulation of germ cell proliferation"/>
    <property type="evidence" value="ECO:0007669"/>
    <property type="project" value="Ensembl"/>
</dbReference>
<feature type="domain" description="Fanconi anaemia group A protein N-terminal" evidence="2">
    <location>
        <begin position="157"/>
        <end position="285"/>
    </location>
</feature>
<dbReference type="GO" id="GO:0005654">
    <property type="term" value="C:nucleoplasm"/>
    <property type="evidence" value="ECO:0007669"/>
    <property type="project" value="Ensembl"/>
</dbReference>
<dbReference type="InterPro" id="IPR031729">
    <property type="entry name" value="Fanconi_A_N"/>
</dbReference>
<accession>G1TF41</accession>
<name>G1TF41_RABIT</name>
<evidence type="ECO:0000259" key="2">
    <source>
        <dbReference type="Pfam" id="PF15865"/>
    </source>
</evidence>
<feature type="domain" description="Fanconi anaemia group A protein C-terminal" evidence="1">
    <location>
        <begin position="1104"/>
        <end position="1302"/>
    </location>
</feature>
<evidence type="ECO:0000259" key="3">
    <source>
        <dbReference type="Pfam" id="PF24781"/>
    </source>
</evidence>
<dbReference type="FunCoup" id="G1TF41">
    <property type="interactions" value="1431"/>
</dbReference>
<dbReference type="PRINTS" id="PR00826">
    <property type="entry name" value="FANCONIAGENE"/>
</dbReference>
<dbReference type="InterPro" id="IPR055387">
    <property type="entry name" value="FANCA_arcN"/>
</dbReference>
<reference evidence="5" key="2">
    <citation type="submission" date="2025-08" db="UniProtKB">
        <authorList>
            <consortium name="Ensembl"/>
        </authorList>
    </citation>
    <scope>IDENTIFICATION</scope>
    <source>
        <strain evidence="5">Thorbecke</strain>
    </source>
</reference>
<reference evidence="5" key="3">
    <citation type="submission" date="2025-09" db="UniProtKB">
        <authorList>
            <consortium name="Ensembl"/>
        </authorList>
    </citation>
    <scope>IDENTIFICATION</scope>
    <source>
        <strain evidence="5">Thorbecke</strain>
    </source>
</reference>
<dbReference type="GO" id="GO:0008585">
    <property type="term" value="P:female gonad development"/>
    <property type="evidence" value="ECO:0007669"/>
    <property type="project" value="Ensembl"/>
</dbReference>
<dbReference type="GO" id="GO:0000785">
    <property type="term" value="C:chromatin"/>
    <property type="evidence" value="ECO:0007669"/>
    <property type="project" value="Ensembl"/>
</dbReference>
<dbReference type="PANTHER" id="PTHR12047:SF2">
    <property type="entry name" value="FANCONI ANEMIA GROUP A PROTEIN"/>
    <property type="match status" value="1"/>
</dbReference>
<dbReference type="GO" id="GO:0008584">
    <property type="term" value="P:male gonad development"/>
    <property type="evidence" value="ECO:0007669"/>
    <property type="project" value="Ensembl"/>
</dbReference>
<dbReference type="eggNOG" id="ENOG502QT8N">
    <property type="taxonomic scope" value="Eukaryota"/>
</dbReference>
<dbReference type="InterPro" id="IPR003516">
    <property type="entry name" value="FANCA"/>
</dbReference>
<feature type="domain" description="Fanconi anaemia group A protein arcN subdomain" evidence="4">
    <location>
        <begin position="531"/>
        <end position="764"/>
    </location>
</feature>
<proteinExistence type="predicted"/>
<feature type="domain" description="Fanconi anaemia group A protein helical" evidence="3">
    <location>
        <begin position="434"/>
        <end position="507"/>
    </location>
</feature>
<dbReference type="GO" id="GO:0007140">
    <property type="term" value="P:male meiotic nuclear division"/>
    <property type="evidence" value="ECO:0007669"/>
    <property type="project" value="Ensembl"/>
</dbReference>
<dbReference type="HOGENOM" id="CLU_005268_0_0_1"/>
<dbReference type="InterPro" id="IPR055386">
    <property type="entry name" value="FANCA_helical"/>
</dbReference>
<protein>
    <submittedName>
        <fullName evidence="5">FA complementation group A</fullName>
    </submittedName>
</protein>
<dbReference type="Bgee" id="ENSOCUG00000026073">
    <property type="expression patterns" value="Expressed in blood and 16 other cell types or tissues"/>
</dbReference>
<dbReference type="PANTHER" id="PTHR12047">
    <property type="entry name" value="FANCONI ANEMIA GROUP A PROTEIN"/>
    <property type="match status" value="1"/>
</dbReference>
<dbReference type="Ensembl" id="ENSOCUT00000024991.2">
    <property type="protein sequence ID" value="ENSOCUP00000015531.2"/>
    <property type="gene ID" value="ENSOCUG00000026073.2"/>
</dbReference>
<dbReference type="Pfam" id="PF24783">
    <property type="entry name" value="FANCA_arcN"/>
    <property type="match status" value="1"/>
</dbReference>
<dbReference type="Proteomes" id="UP000001811">
    <property type="component" value="Unplaced"/>
</dbReference>
<dbReference type="GO" id="GO:0036297">
    <property type="term" value="P:interstrand cross-link repair"/>
    <property type="evidence" value="ECO:0007669"/>
    <property type="project" value="InterPro"/>
</dbReference>
<dbReference type="GO" id="GO:2000348">
    <property type="term" value="P:regulation of CD40 signaling pathway"/>
    <property type="evidence" value="ECO:0007669"/>
    <property type="project" value="Ensembl"/>
</dbReference>
<dbReference type="STRING" id="9986.ENSOCUP00000015531"/>
<dbReference type="InParanoid" id="G1TF41"/>
<keyword evidence="6" id="KW-1185">Reference proteome</keyword>
<dbReference type="Pfam" id="PF03511">
    <property type="entry name" value="FANCA_CTD"/>
    <property type="match status" value="1"/>
</dbReference>
<organism evidence="5 6">
    <name type="scientific">Oryctolagus cuniculus</name>
    <name type="common">Rabbit</name>
    <dbReference type="NCBI Taxonomy" id="9986"/>
    <lineage>
        <taxon>Eukaryota</taxon>
        <taxon>Metazoa</taxon>
        <taxon>Chordata</taxon>
        <taxon>Craniata</taxon>
        <taxon>Vertebrata</taxon>
        <taxon>Euteleostomi</taxon>
        <taxon>Mammalia</taxon>
        <taxon>Eutheria</taxon>
        <taxon>Euarchontoglires</taxon>
        <taxon>Glires</taxon>
        <taxon>Lagomorpha</taxon>
        <taxon>Leporidae</taxon>
        <taxon>Oryctolagus</taxon>
    </lineage>
</organism>
<evidence type="ECO:0000313" key="6">
    <source>
        <dbReference type="Proteomes" id="UP000001811"/>
    </source>
</evidence>
<sequence>MSGSERRRPAGCRRSWAELLAGRAGRPRRSPGREQKLRDSAVRLLSGRQDVGGLLVEVAPGPPSTALPGHSRELAWKRGSALRDEASRLGVPAGLLSARMVAAGVVRICAQGAAAEPGDRVLLDTEQRRDLASLLETAQSLLAQGTFSRRRFCQELWREQDSLLLEALWRLHTQNLVSLQELLESHPDKQAVAAWLFRKLRLLCEQTESAPSAEVAGAVLSDFVQIFVSTGFSENSAQRRRGEPEKMPQVRGVTLLCCALAVGLDAVAAGTQEESSAHKAARCWYVRCSLPGRISSVRAPPSCSSLLRGESGPPASPLVQPRGLGPAERCLRPEPHPRVSPQASFGSTRGYHGSSKKALVFLFKFLSDLVPFEAPRCLQVHILHPPLVPDKYRSLLSDYVSLAKTRLADLKVSIENMGLYEDLASAGDIAEPDSQAAQDVAKAVSVFEHTGKIPVTVMEASIFRRSYYTGHFLPALLTPRVVTAFVFSRRRVGKIPPSLYATYCHACSTAGEKLPENAAPGRGTEPGCAEEPLGSLRAALGELRAAMADPAQYDVVSAQVAVVSERLSAALGPREEDGILEAAKVQLSVLAPELERREQEAVDLLLMSFCQNLMVASSFAPPERQGAWAALFTRTLCGRTLLPATLTRLCQLLRHQGPSLSAPHVLGLAALAVHLGESRSTLPEVELGAHAPASSLPVPDFLDSLLTCGTGESLLFCLKFCTAAISYSLCKFSSQSRDAWYSCLSAGLIKKFQFAVFRLFSESREPPSQEGTAGFPWSAAQRPVDWQRAALSLWRQRALQELLKEKQFRLTYRDWLQLELEIQPETDALSDAERQDFHQWAIYQRYLPEPSAAGGCDGDLEVACTVLVSVLMDFCRRSVAPSRNSAGALGGRTGNRDVLSRLQELAIDLELQQGPAVPPGHAPSRGHFLYAVFRGRLQTLASSGDVAARLERELELLLCKRILLHLPPSVLIGSIQAEQPVPRHCEEFFHLVNSELRNFSHGISLTHDITLHFFRGLLSACVHSREPARVANLTLTECQSHCPIILTSALSWWPSLEPVLCAQWRRCFQDCLPQELRRLQEARRFASDFLSSDSASSAPSPAWVSAAALHVALTQAGKDDAGTRLKQLGGEREEVRPSLSIFSPGPQGTADPRKALHVCAEILLCLEQRGIPWLGLFQLTEADAGLGRLLLRVAPDRHTRLLPFAFYSLLPYWRDATAVREAAFLRVAVDMYLKLRQLFVDGETSAVVTPASGSRELQEQGSPVELVTKARDFLLQLIPQCPRKSCSDVAELLAGRGDWDPEVSTALLGRQPLTVADPSLYREPQLF</sequence>
<feature type="domain" description="Fanconi anaemia group A protein N-terminal" evidence="2">
    <location>
        <begin position="342"/>
        <end position="413"/>
    </location>
</feature>
<dbReference type="Pfam" id="PF15865">
    <property type="entry name" value="Fanconi_A_N"/>
    <property type="match status" value="2"/>
</dbReference>
<evidence type="ECO:0000313" key="5">
    <source>
        <dbReference type="Ensembl" id="ENSOCUP00000015531.2"/>
    </source>
</evidence>
<dbReference type="GO" id="GO:0045589">
    <property type="term" value="P:regulation of regulatory T cell differentiation"/>
    <property type="evidence" value="ECO:0007669"/>
    <property type="project" value="Ensembl"/>
</dbReference>
<dbReference type="GO" id="GO:0043240">
    <property type="term" value="C:Fanconi anaemia nuclear complex"/>
    <property type="evidence" value="ECO:0007669"/>
    <property type="project" value="Ensembl"/>
</dbReference>
<gene>
    <name evidence="5" type="primary">FANCA</name>
</gene>
<dbReference type="GeneTree" id="ENSGT00390000007852"/>
<dbReference type="InterPro" id="IPR055277">
    <property type="entry name" value="Fanconi_A_C"/>
</dbReference>
<evidence type="ECO:0000259" key="4">
    <source>
        <dbReference type="Pfam" id="PF24783"/>
    </source>
</evidence>
<evidence type="ECO:0000259" key="1">
    <source>
        <dbReference type="Pfam" id="PF03511"/>
    </source>
</evidence>